<gene>
    <name evidence="1" type="ORF">DWX93_10645</name>
</gene>
<protein>
    <submittedName>
        <fullName evidence="1">Uncharacterized protein</fullName>
    </submittedName>
</protein>
<reference evidence="1 2" key="1">
    <citation type="submission" date="2018-08" db="EMBL/GenBank/DDBJ databases">
        <title>A genome reference for cultivated species of the human gut microbiota.</title>
        <authorList>
            <person name="Zou Y."/>
            <person name="Xue W."/>
            <person name="Luo G."/>
        </authorList>
    </citation>
    <scope>NUCLEOTIDE SEQUENCE [LARGE SCALE GENOMIC DNA]</scope>
    <source>
        <strain evidence="1 2">AF22-12AC</strain>
    </source>
</reference>
<sequence>MHAFIGTVPFTIIEAINFVIANEIKDADLYVVKVFDGAEKVGERIRGTGVFKNVYILDDVLLTYPITFSKCINVVRNGKKVLNLLKKKKYDFCYYNNSGWLINSIFYTGFIKENPNIKNNFLEHTYCSYVTDYAQKPWYLRWLIKMVGLKCMDGSMLDKLYLFEPDLMCTRYDGKIEKMKKLDKSNPRLVNALNTAFEYNVSENQYAAKEVIIMEQGPMKVEFDKEKFWNSVFECIDLDKTIIKAHPRQKESTLAKCGAAISKNHTLPWELEILNNDISNKVQITIFSGACVSPKLMFDDEPTVIFLYKLLPVDYTFLGKEIMAFADAVGGKYREKDKYFVPETFEELKEYCIKHGIVKK</sequence>
<comment type="caution">
    <text evidence="1">The sequence shown here is derived from an EMBL/GenBank/DDBJ whole genome shotgun (WGS) entry which is preliminary data.</text>
</comment>
<dbReference type="EMBL" id="QRVL01000008">
    <property type="protein sequence ID" value="RGS39675.1"/>
    <property type="molecule type" value="Genomic_DNA"/>
</dbReference>
<dbReference type="Proteomes" id="UP000266172">
    <property type="component" value="Unassembled WGS sequence"/>
</dbReference>
<accession>A0A395V8P7</accession>
<evidence type="ECO:0000313" key="1">
    <source>
        <dbReference type="EMBL" id="RGS39675.1"/>
    </source>
</evidence>
<dbReference type="AlphaFoldDB" id="A0A395V8P7"/>
<dbReference type="RefSeq" id="WP_118097627.1">
    <property type="nucleotide sequence ID" value="NZ_CAUGCI010000007.1"/>
</dbReference>
<name>A0A395V8P7_9FIRM</name>
<evidence type="ECO:0000313" key="2">
    <source>
        <dbReference type="Proteomes" id="UP000266172"/>
    </source>
</evidence>
<proteinExistence type="predicted"/>
<organism evidence="1 2">
    <name type="scientific">Roseburia hominis</name>
    <dbReference type="NCBI Taxonomy" id="301301"/>
    <lineage>
        <taxon>Bacteria</taxon>
        <taxon>Bacillati</taxon>
        <taxon>Bacillota</taxon>
        <taxon>Clostridia</taxon>
        <taxon>Lachnospirales</taxon>
        <taxon>Lachnospiraceae</taxon>
        <taxon>Roseburia</taxon>
    </lineage>
</organism>